<dbReference type="RefSeq" id="XP_003857499.1">
    <property type="nucleotide sequence ID" value="XM_003857451.1"/>
</dbReference>
<dbReference type="HOGENOM" id="CLU_2419206_0_0_1"/>
<dbReference type="EMBL" id="CM001196">
    <property type="protein sequence ID" value="EGP92475.1"/>
    <property type="molecule type" value="Genomic_DNA"/>
</dbReference>
<keyword evidence="2" id="KW-1185">Reference proteome</keyword>
<feature type="non-terminal residue" evidence="1">
    <location>
        <position position="92"/>
    </location>
</feature>
<dbReference type="InParanoid" id="F9WZX1"/>
<name>F9WZX1_ZYMTI</name>
<reference evidence="1 2" key="1">
    <citation type="journal article" date="2011" name="PLoS Genet.">
        <title>Finished genome of the fungal wheat pathogen Mycosphaerella graminicola reveals dispensome structure, chromosome plasticity, and stealth pathogenesis.</title>
        <authorList>
            <person name="Goodwin S.B."/>
            <person name="Ben M'barek S."/>
            <person name="Dhillon B."/>
            <person name="Wittenberg A.H.J."/>
            <person name="Crane C.F."/>
            <person name="Hane J.K."/>
            <person name="Foster A.J."/>
            <person name="Van der Lee T.A.J."/>
            <person name="Grimwood J."/>
            <person name="Aerts A."/>
            <person name="Antoniw J."/>
            <person name="Bailey A."/>
            <person name="Bluhm B."/>
            <person name="Bowler J."/>
            <person name="Bristow J."/>
            <person name="van der Burgt A."/>
            <person name="Canto-Canche B."/>
            <person name="Churchill A.C.L."/>
            <person name="Conde-Ferraez L."/>
            <person name="Cools H.J."/>
            <person name="Coutinho P.M."/>
            <person name="Csukai M."/>
            <person name="Dehal P."/>
            <person name="De Wit P."/>
            <person name="Donzelli B."/>
            <person name="van de Geest H.C."/>
            <person name="van Ham R.C.H.J."/>
            <person name="Hammond-Kosack K.E."/>
            <person name="Henrissat B."/>
            <person name="Kilian A."/>
            <person name="Kobayashi A.K."/>
            <person name="Koopmann E."/>
            <person name="Kourmpetis Y."/>
            <person name="Kuzniar A."/>
            <person name="Lindquist E."/>
            <person name="Lombard V."/>
            <person name="Maliepaard C."/>
            <person name="Martins N."/>
            <person name="Mehrabi R."/>
            <person name="Nap J.P.H."/>
            <person name="Ponomarenko A."/>
            <person name="Rudd J.J."/>
            <person name="Salamov A."/>
            <person name="Schmutz J."/>
            <person name="Schouten H.J."/>
            <person name="Shapiro H."/>
            <person name="Stergiopoulos I."/>
            <person name="Torriani S.F.F."/>
            <person name="Tu H."/>
            <person name="de Vries R.P."/>
            <person name="Waalwijk C."/>
            <person name="Ware S.B."/>
            <person name="Wiebenga A."/>
            <person name="Zwiers L.-H."/>
            <person name="Oliver R.P."/>
            <person name="Grigoriev I.V."/>
            <person name="Kema G.H.J."/>
        </authorList>
    </citation>
    <scope>NUCLEOTIDE SEQUENCE [LARGE SCALE GENOMIC DNA]</scope>
    <source>
        <strain evidence="2">CBS 115943 / IPO323</strain>
    </source>
</reference>
<dbReference type="AlphaFoldDB" id="F9WZX1"/>
<evidence type="ECO:0000313" key="1">
    <source>
        <dbReference type="EMBL" id="EGP92475.1"/>
    </source>
</evidence>
<accession>F9WZX1</accession>
<protein>
    <submittedName>
        <fullName evidence="1">Uncharacterized protein</fullName>
    </submittedName>
</protein>
<proteinExistence type="predicted"/>
<gene>
    <name evidence="1" type="ORF">MYCGRDRAFT_102270</name>
</gene>
<evidence type="ECO:0000313" key="2">
    <source>
        <dbReference type="Proteomes" id="UP000008062"/>
    </source>
</evidence>
<sequence>MATPNSLDWVKVTRALEGRQKATRQSNQQPVSQQGCLRPRVYAQQGVRREKVMSVWQAGCIAEDLPRTAGLSPTEITIRHCQSKGGQNTTTI</sequence>
<organism evidence="1 2">
    <name type="scientific">Zymoseptoria tritici (strain CBS 115943 / IPO323)</name>
    <name type="common">Speckled leaf blotch fungus</name>
    <name type="synonym">Septoria tritici</name>
    <dbReference type="NCBI Taxonomy" id="336722"/>
    <lineage>
        <taxon>Eukaryota</taxon>
        <taxon>Fungi</taxon>
        <taxon>Dikarya</taxon>
        <taxon>Ascomycota</taxon>
        <taxon>Pezizomycotina</taxon>
        <taxon>Dothideomycetes</taxon>
        <taxon>Dothideomycetidae</taxon>
        <taxon>Mycosphaerellales</taxon>
        <taxon>Mycosphaerellaceae</taxon>
        <taxon>Zymoseptoria</taxon>
    </lineage>
</organism>
<dbReference type="Proteomes" id="UP000008062">
    <property type="component" value="Chromosome 1"/>
</dbReference>
<dbReference type="KEGG" id="ztr:MYCGRDRAFT_102270"/>
<dbReference type="GeneID" id="13403070"/>